<dbReference type="InterPro" id="IPR003008">
    <property type="entry name" value="Tubulin_FtsZ_GTPase"/>
</dbReference>
<gene>
    <name evidence="2" type="ORF">ENU1_136280</name>
</gene>
<dbReference type="Gene3D" id="3.40.50.1440">
    <property type="entry name" value="Tubulin/FtsZ, GTPase domain"/>
    <property type="match status" value="1"/>
</dbReference>
<dbReference type="SUPFAM" id="SSF52490">
    <property type="entry name" value="Tubulin nucleotide-binding domain-like"/>
    <property type="match status" value="1"/>
</dbReference>
<dbReference type="Proteomes" id="UP000006769">
    <property type="component" value="Unassembled WGS sequence"/>
</dbReference>
<reference evidence="2 3" key="1">
    <citation type="submission" date="2011-11" db="EMBL/GenBank/DDBJ databases">
        <authorList>
            <person name="Hannick L."/>
            <person name="Karamycheva S."/>
            <person name="Lorenzi H."/>
            <person name="Caler E."/>
        </authorList>
    </citation>
    <scope>NUCLEOTIDE SEQUENCE [LARGE SCALE GENOMIC DNA]</scope>
    <source>
        <strain evidence="2 3">P19</strain>
    </source>
</reference>
<dbReference type="EMBL" id="JH927802">
    <property type="protein sequence ID" value="EKE39251.1"/>
    <property type="molecule type" value="Genomic_DNA"/>
</dbReference>
<feature type="domain" description="Tubulin/FtsZ GTPase" evidence="1">
    <location>
        <begin position="3"/>
        <end position="31"/>
    </location>
</feature>
<name>K2G9Y3_ENTNP</name>
<dbReference type="RefSeq" id="XP_008858413.1">
    <property type="nucleotide sequence ID" value="XM_008860191.1"/>
</dbReference>
<dbReference type="GeneID" id="20074590"/>
<dbReference type="OrthoDB" id="1844at2759"/>
<dbReference type="Pfam" id="PF00091">
    <property type="entry name" value="Tubulin"/>
    <property type="match status" value="1"/>
</dbReference>
<proteinExistence type="predicted"/>
<dbReference type="GO" id="GO:0005525">
    <property type="term" value="F:GTP binding"/>
    <property type="evidence" value="ECO:0007669"/>
    <property type="project" value="InterPro"/>
</dbReference>
<dbReference type="AlphaFoldDB" id="K2G9Y3"/>
<feature type="non-terminal residue" evidence="2">
    <location>
        <position position="45"/>
    </location>
</feature>
<protein>
    <submittedName>
        <fullName evidence="2">Tubulin alpha-1 chain</fullName>
    </submittedName>
</protein>
<evidence type="ECO:0000313" key="2">
    <source>
        <dbReference type="EMBL" id="EKE39251.1"/>
    </source>
</evidence>
<sequence>MREVITINIGQAGCQLGNKCWELFCLEHGIQPDGTAIANTNEKRS</sequence>
<evidence type="ECO:0000259" key="1">
    <source>
        <dbReference type="Pfam" id="PF00091"/>
    </source>
</evidence>
<evidence type="ECO:0000313" key="3">
    <source>
        <dbReference type="Proteomes" id="UP000006769"/>
    </source>
</evidence>
<organism evidence="2 3">
    <name type="scientific">Entamoeba nuttalli (strain P19)</name>
    <name type="common">Amoeba</name>
    <dbReference type="NCBI Taxonomy" id="1076696"/>
    <lineage>
        <taxon>Eukaryota</taxon>
        <taxon>Amoebozoa</taxon>
        <taxon>Evosea</taxon>
        <taxon>Archamoebae</taxon>
        <taxon>Mastigamoebida</taxon>
        <taxon>Entamoebidae</taxon>
        <taxon>Entamoeba</taxon>
    </lineage>
</organism>
<dbReference type="InterPro" id="IPR036525">
    <property type="entry name" value="Tubulin/FtsZ_GTPase_sf"/>
</dbReference>
<dbReference type="VEuPathDB" id="AmoebaDB:ENU1_136280"/>
<accession>K2G9Y3</accession>